<sequence>MCRLCNKADETIEHFILLCETTSQIRTSLIGKILHEGSLVLARESLQTPIDLITFIINPYYYLSKKMCKDVEDRVVTIHLKSSPSNDHYHEYSCKLFTEEEEEEEEDGQEYSNRTKTIIDMLNIITSNKEYGYASFLRTSSQTELICINMMKMNRST</sequence>
<gene>
    <name evidence="1" type="ORF">MCOR_20485</name>
</gene>
<evidence type="ECO:0000313" key="2">
    <source>
        <dbReference type="Proteomes" id="UP000507470"/>
    </source>
</evidence>
<dbReference type="Proteomes" id="UP000507470">
    <property type="component" value="Unassembled WGS sequence"/>
</dbReference>
<accession>A0A6J8BQ36</accession>
<evidence type="ECO:0008006" key="3">
    <source>
        <dbReference type="Google" id="ProtNLM"/>
    </source>
</evidence>
<proteinExistence type="predicted"/>
<evidence type="ECO:0000313" key="1">
    <source>
        <dbReference type="EMBL" id="CAC5384879.1"/>
    </source>
</evidence>
<keyword evidence="2" id="KW-1185">Reference proteome</keyword>
<reference evidence="1 2" key="1">
    <citation type="submission" date="2020-06" db="EMBL/GenBank/DDBJ databases">
        <authorList>
            <person name="Li R."/>
            <person name="Bekaert M."/>
        </authorList>
    </citation>
    <scope>NUCLEOTIDE SEQUENCE [LARGE SCALE GENOMIC DNA]</scope>
    <source>
        <strain evidence="2">wild</strain>
    </source>
</reference>
<name>A0A6J8BQ36_MYTCO</name>
<dbReference type="EMBL" id="CACVKT020003666">
    <property type="protein sequence ID" value="CAC5384879.1"/>
    <property type="molecule type" value="Genomic_DNA"/>
</dbReference>
<dbReference type="AlphaFoldDB" id="A0A6J8BQ36"/>
<protein>
    <recommendedName>
        <fullName evidence="3">Reverse transcriptase zinc-binding domain-containing protein</fullName>
    </recommendedName>
</protein>
<organism evidence="1 2">
    <name type="scientific">Mytilus coruscus</name>
    <name type="common">Sea mussel</name>
    <dbReference type="NCBI Taxonomy" id="42192"/>
    <lineage>
        <taxon>Eukaryota</taxon>
        <taxon>Metazoa</taxon>
        <taxon>Spiralia</taxon>
        <taxon>Lophotrochozoa</taxon>
        <taxon>Mollusca</taxon>
        <taxon>Bivalvia</taxon>
        <taxon>Autobranchia</taxon>
        <taxon>Pteriomorphia</taxon>
        <taxon>Mytilida</taxon>
        <taxon>Mytiloidea</taxon>
        <taxon>Mytilidae</taxon>
        <taxon>Mytilinae</taxon>
        <taxon>Mytilus</taxon>
    </lineage>
</organism>